<comment type="caution">
    <text evidence="1">The sequence shown here is derived from an EMBL/GenBank/DDBJ whole genome shotgun (WGS) entry which is preliminary data.</text>
</comment>
<evidence type="ECO:0000313" key="1">
    <source>
        <dbReference type="EMBL" id="CAG8759689.1"/>
    </source>
</evidence>
<organism evidence="1 2">
    <name type="scientific">Dentiscutata erythropus</name>
    <dbReference type="NCBI Taxonomy" id="1348616"/>
    <lineage>
        <taxon>Eukaryota</taxon>
        <taxon>Fungi</taxon>
        <taxon>Fungi incertae sedis</taxon>
        <taxon>Mucoromycota</taxon>
        <taxon>Glomeromycotina</taxon>
        <taxon>Glomeromycetes</taxon>
        <taxon>Diversisporales</taxon>
        <taxon>Gigasporaceae</taxon>
        <taxon>Dentiscutata</taxon>
    </lineage>
</organism>
<name>A0A9N9J1R5_9GLOM</name>
<keyword evidence="2" id="KW-1185">Reference proteome</keyword>
<dbReference type="EMBL" id="CAJVPY010016967">
    <property type="protein sequence ID" value="CAG8759689.1"/>
    <property type="molecule type" value="Genomic_DNA"/>
</dbReference>
<dbReference type="AlphaFoldDB" id="A0A9N9J1R5"/>
<protein>
    <submittedName>
        <fullName evidence="1">25060_t:CDS:1</fullName>
    </submittedName>
</protein>
<proteinExistence type="predicted"/>
<dbReference type="OrthoDB" id="2492567at2759"/>
<dbReference type="Proteomes" id="UP000789405">
    <property type="component" value="Unassembled WGS sequence"/>
</dbReference>
<reference evidence="1" key="1">
    <citation type="submission" date="2021-06" db="EMBL/GenBank/DDBJ databases">
        <authorList>
            <person name="Kallberg Y."/>
            <person name="Tangrot J."/>
            <person name="Rosling A."/>
        </authorList>
    </citation>
    <scope>NUCLEOTIDE SEQUENCE</scope>
    <source>
        <strain evidence="1">MA453B</strain>
    </source>
</reference>
<sequence>MAQLSGITRLMAEQLQHELQKLDPTLIMIITPKEIIYQGKTQDLQKPITSAGLQDIVEVFDHSWEDKCYRLGELLCIRSWSENTLNFLIQEVGSQKRPEISYRILAYMYDSDFEVLKQEAYCVYLEEAGDSTIPDMF</sequence>
<gene>
    <name evidence="1" type="ORF">DERYTH_LOCUS17699</name>
</gene>
<evidence type="ECO:0000313" key="2">
    <source>
        <dbReference type="Proteomes" id="UP000789405"/>
    </source>
</evidence>
<accession>A0A9N9J1R5</accession>